<keyword evidence="3" id="KW-1185">Reference proteome</keyword>
<dbReference type="PROSITE" id="PS50890">
    <property type="entry name" value="PUA"/>
    <property type="match status" value="1"/>
</dbReference>
<name>D1PB16_9BACT</name>
<organism evidence="2 3">
    <name type="scientific">Segatella copri DSM 18205</name>
    <dbReference type="NCBI Taxonomy" id="537011"/>
    <lineage>
        <taxon>Bacteria</taxon>
        <taxon>Pseudomonadati</taxon>
        <taxon>Bacteroidota</taxon>
        <taxon>Bacteroidia</taxon>
        <taxon>Bacteroidales</taxon>
        <taxon>Prevotellaceae</taxon>
        <taxon>Segatella</taxon>
    </lineage>
</organism>
<dbReference type="AlphaFoldDB" id="D1PB16"/>
<protein>
    <recommendedName>
        <fullName evidence="1">Phospholipase D-like domain-containing protein</fullName>
    </recommendedName>
</protein>
<dbReference type="Gene3D" id="3.30.870.10">
    <property type="entry name" value="Endonuclease Chain A"/>
    <property type="match status" value="1"/>
</dbReference>
<dbReference type="Proteomes" id="UP000004477">
    <property type="component" value="Unassembled WGS sequence"/>
</dbReference>
<evidence type="ECO:0000313" key="2">
    <source>
        <dbReference type="EMBL" id="EFB35973.1"/>
    </source>
</evidence>
<reference evidence="2" key="1">
    <citation type="submission" date="2009-11" db="EMBL/GenBank/DDBJ databases">
        <authorList>
            <person name="Weinstock G."/>
            <person name="Sodergren E."/>
            <person name="Clifton S."/>
            <person name="Fulton L."/>
            <person name="Fulton B."/>
            <person name="Courtney L."/>
            <person name="Fronick C."/>
            <person name="Harrison M."/>
            <person name="Strong C."/>
            <person name="Farmer C."/>
            <person name="Delahaunty K."/>
            <person name="Markovic C."/>
            <person name="Hall O."/>
            <person name="Minx P."/>
            <person name="Tomlinson C."/>
            <person name="Mitreva M."/>
            <person name="Nelson J."/>
            <person name="Hou S."/>
            <person name="Wollam A."/>
            <person name="Pepin K.H."/>
            <person name="Johnson M."/>
            <person name="Bhonagiri V."/>
            <person name="Nash W.E."/>
            <person name="Warren W."/>
            <person name="Chinwalla A."/>
            <person name="Mardis E.R."/>
            <person name="Wilson R.K."/>
        </authorList>
    </citation>
    <scope>NUCLEOTIDE SEQUENCE [LARGE SCALE GENOMIC DNA]</scope>
    <source>
        <strain evidence="2">DSM 18205</strain>
    </source>
</reference>
<accession>D1PB16</accession>
<dbReference type="CDD" id="cd09117">
    <property type="entry name" value="PLDc_Bfil_DEXD_like"/>
    <property type="match status" value="1"/>
</dbReference>
<evidence type="ECO:0000259" key="1">
    <source>
        <dbReference type="Pfam" id="PF13091"/>
    </source>
</evidence>
<dbReference type="EMBL" id="ACBX02000011">
    <property type="protein sequence ID" value="EFB35973.1"/>
    <property type="molecule type" value="Genomic_DNA"/>
</dbReference>
<dbReference type="STRING" id="537011.PREVCOP_04392"/>
<evidence type="ECO:0000313" key="3">
    <source>
        <dbReference type="Proteomes" id="UP000004477"/>
    </source>
</evidence>
<sequence length="400" mass="45337">MDTIIIGQGYNLEDNSSVGEELIGLFKSRRFSTFTCLVAFASYRGVSALSGEILKAKASGVNIKVILGVDQKGTSKEALEEVLSWGVDSKIYHTNDSNIFHPKVYLFENEDIFALIVGSNNLTIPGLVQNVECSLMIKDIKSNPVLAKFYDYWGGILNGTEVNLYPISQELIDALYNDKIITLESEREARYDKGEDESPNDGVEKKITFLKKGVQQLPKGLTPKRKQRKIKVKVRHETSSSYKQTQEERNIGEQVLIAEIGGGPRWKQVNFPIKIFEEFFGAERGNNSYKIELMNIEQDGTLGSVEIRQAVTVRSNNFRFEIKCKETDRKYPKNGKRPIGLFIKLGDAEFLYQVLMPDYPAYVKIRNYLTLEAKSKRANELKRVIVDVEAIHALYPELII</sequence>
<dbReference type="SUPFAM" id="SSF56024">
    <property type="entry name" value="Phospholipase D/nuclease"/>
    <property type="match status" value="1"/>
</dbReference>
<gene>
    <name evidence="2" type="ORF">PREVCOP_04392</name>
</gene>
<proteinExistence type="predicted"/>
<dbReference type="GeneID" id="69848652"/>
<feature type="domain" description="Phospholipase D-like" evidence="1">
    <location>
        <begin position="47"/>
        <end position="143"/>
    </location>
</feature>
<dbReference type="Pfam" id="PF13091">
    <property type="entry name" value="PLDc_2"/>
    <property type="match status" value="1"/>
</dbReference>
<comment type="caution">
    <text evidence="2">The sequence shown here is derived from an EMBL/GenBank/DDBJ whole genome shotgun (WGS) entry which is preliminary data.</text>
</comment>
<dbReference type="InterPro" id="IPR025202">
    <property type="entry name" value="PLD-like_dom"/>
</dbReference>
<dbReference type="OrthoDB" id="7056491at2"/>
<dbReference type="RefSeq" id="WP_006847109.1">
    <property type="nucleotide sequence ID" value="NZ_CP085932.1"/>
</dbReference>
<dbReference type="PaxDb" id="537011-PREVCOP_04392"/>
<dbReference type="HOGENOM" id="CLU_617727_0_0_10"/>